<dbReference type="EMBL" id="BGPR01011352">
    <property type="protein sequence ID" value="GBN50888.1"/>
    <property type="molecule type" value="Genomic_DNA"/>
</dbReference>
<sequence>MSNIWKPRRYLSNKSSYIRRYAALLFLSEIKSCTQEPSFSRIAENVATKIESVWAKASTAIPIVTHSRVLQMIHTYLGKYTNLKKSYKSDNTILSEAQVLPLKGLYFHGRKDSTLIEERVDTKRYTTKAKEEHLSLIEEPGSRYITPLSPSFGTAKRISATIIGYFEGITRDLSRVLAIGCDGAYVNTGLKSGVIRCLELKLGKPLQWVICLMHFNELILRHLFEMLDGPTNGPKSYSGNIGKSLLICETLPVTTFKIIDGELPTTDRRDLSKYQLYLLEISQVVRLGNCSYELSRHNPGTLSHSRWLTTANRVLRLYVSSPAPSLKLKQIAEFVMKVYTPNWFNIKSKHSLKDGAKQVWNTISRSRYLSQDIKDVVDGVICQNPLSAHPENILLCMLKDERPHIRELAARRIIKSRESSSNVKSKHPFLPPKLNFEAADYTEMNDWSSITITSPPILRDISTAVFSSIVRDKKNP</sequence>
<dbReference type="Proteomes" id="UP000499080">
    <property type="component" value="Unassembled WGS sequence"/>
</dbReference>
<dbReference type="PANTHER" id="PTHR46409:SF1">
    <property type="entry name" value="HTH PSQ-TYPE DOMAIN-CONTAINING PROTEIN"/>
    <property type="match status" value="1"/>
</dbReference>
<dbReference type="AlphaFoldDB" id="A0A4Y2PFU9"/>
<dbReference type="PANTHER" id="PTHR46409">
    <property type="entry name" value="HTH PSQ-TYPE DOMAIN-CONTAINING PROTEIN"/>
    <property type="match status" value="1"/>
</dbReference>
<organism evidence="1 2">
    <name type="scientific">Araneus ventricosus</name>
    <name type="common">Orbweaver spider</name>
    <name type="synonym">Epeira ventricosa</name>
    <dbReference type="NCBI Taxonomy" id="182803"/>
    <lineage>
        <taxon>Eukaryota</taxon>
        <taxon>Metazoa</taxon>
        <taxon>Ecdysozoa</taxon>
        <taxon>Arthropoda</taxon>
        <taxon>Chelicerata</taxon>
        <taxon>Arachnida</taxon>
        <taxon>Araneae</taxon>
        <taxon>Araneomorphae</taxon>
        <taxon>Entelegynae</taxon>
        <taxon>Araneoidea</taxon>
        <taxon>Araneidae</taxon>
        <taxon>Araneus</taxon>
    </lineage>
</organism>
<accession>A0A4Y2PFU9</accession>
<comment type="caution">
    <text evidence="1">The sequence shown here is derived from an EMBL/GenBank/DDBJ whole genome shotgun (WGS) entry which is preliminary data.</text>
</comment>
<dbReference type="OrthoDB" id="6617942at2759"/>
<protein>
    <recommendedName>
        <fullName evidence="3">DUF659 domain-containing protein</fullName>
    </recommendedName>
</protein>
<reference evidence="1 2" key="1">
    <citation type="journal article" date="2019" name="Sci. Rep.">
        <title>Orb-weaving spider Araneus ventricosus genome elucidates the spidroin gene catalogue.</title>
        <authorList>
            <person name="Kono N."/>
            <person name="Nakamura H."/>
            <person name="Ohtoshi R."/>
            <person name="Moran D.A.P."/>
            <person name="Shinohara A."/>
            <person name="Yoshida Y."/>
            <person name="Fujiwara M."/>
            <person name="Mori M."/>
            <person name="Tomita M."/>
            <person name="Arakawa K."/>
        </authorList>
    </citation>
    <scope>NUCLEOTIDE SEQUENCE [LARGE SCALE GENOMIC DNA]</scope>
</reference>
<evidence type="ECO:0000313" key="1">
    <source>
        <dbReference type="EMBL" id="GBN50888.1"/>
    </source>
</evidence>
<keyword evidence="2" id="KW-1185">Reference proteome</keyword>
<gene>
    <name evidence="1" type="ORF">AVEN_140979_1</name>
</gene>
<evidence type="ECO:0000313" key="2">
    <source>
        <dbReference type="Proteomes" id="UP000499080"/>
    </source>
</evidence>
<proteinExistence type="predicted"/>
<name>A0A4Y2PFU9_ARAVE</name>
<evidence type="ECO:0008006" key="3">
    <source>
        <dbReference type="Google" id="ProtNLM"/>
    </source>
</evidence>